<proteinExistence type="predicted"/>
<keyword evidence="1" id="KW-0472">Membrane</keyword>
<evidence type="ECO:0000313" key="3">
    <source>
        <dbReference type="Proteomes" id="UP000886998"/>
    </source>
</evidence>
<keyword evidence="3" id="KW-1185">Reference proteome</keyword>
<keyword evidence="1" id="KW-1133">Transmembrane helix</keyword>
<name>A0A8X6YD51_9ARAC</name>
<gene>
    <name evidence="2" type="ORF">TNIN_321101</name>
</gene>
<evidence type="ECO:0000313" key="2">
    <source>
        <dbReference type="EMBL" id="GFY70660.1"/>
    </source>
</evidence>
<evidence type="ECO:0000256" key="1">
    <source>
        <dbReference type="SAM" id="Phobius"/>
    </source>
</evidence>
<dbReference type="Proteomes" id="UP000886998">
    <property type="component" value="Unassembled WGS sequence"/>
</dbReference>
<organism evidence="2 3">
    <name type="scientific">Trichonephila inaurata madagascariensis</name>
    <dbReference type="NCBI Taxonomy" id="2747483"/>
    <lineage>
        <taxon>Eukaryota</taxon>
        <taxon>Metazoa</taxon>
        <taxon>Ecdysozoa</taxon>
        <taxon>Arthropoda</taxon>
        <taxon>Chelicerata</taxon>
        <taxon>Arachnida</taxon>
        <taxon>Araneae</taxon>
        <taxon>Araneomorphae</taxon>
        <taxon>Entelegynae</taxon>
        <taxon>Araneoidea</taxon>
        <taxon>Nephilidae</taxon>
        <taxon>Trichonephila</taxon>
        <taxon>Trichonephila inaurata</taxon>
    </lineage>
</organism>
<dbReference type="EMBL" id="BMAV01018363">
    <property type="protein sequence ID" value="GFY70660.1"/>
    <property type="molecule type" value="Genomic_DNA"/>
</dbReference>
<feature type="transmembrane region" description="Helical" evidence="1">
    <location>
        <begin position="93"/>
        <end position="111"/>
    </location>
</feature>
<sequence>MSYCLTNVISSISLYEFCTNGFTNLLIIFSVTNCCSAIPESMLRIKKTAARLMDDCVVSDVEDRKCMSFLERIAKKDIIYITAGGVLDFKKSFLLSSLGTLLTYGLLILNLNGIS</sequence>
<dbReference type="AlphaFoldDB" id="A0A8X6YD51"/>
<accession>A0A8X6YD51</accession>
<keyword evidence="1" id="KW-0812">Transmembrane</keyword>
<comment type="caution">
    <text evidence="2">The sequence shown here is derived from an EMBL/GenBank/DDBJ whole genome shotgun (WGS) entry which is preliminary data.</text>
</comment>
<protein>
    <submittedName>
        <fullName evidence="2">Uncharacterized protein</fullName>
    </submittedName>
</protein>
<reference evidence="2" key="1">
    <citation type="submission" date="2020-08" db="EMBL/GenBank/DDBJ databases">
        <title>Multicomponent nature underlies the extraordinary mechanical properties of spider dragline silk.</title>
        <authorList>
            <person name="Kono N."/>
            <person name="Nakamura H."/>
            <person name="Mori M."/>
            <person name="Yoshida Y."/>
            <person name="Ohtoshi R."/>
            <person name="Malay A.D."/>
            <person name="Moran D.A.P."/>
            <person name="Tomita M."/>
            <person name="Numata K."/>
            <person name="Arakawa K."/>
        </authorList>
    </citation>
    <scope>NUCLEOTIDE SEQUENCE</scope>
</reference>